<protein>
    <recommendedName>
        <fullName evidence="4">DUF2987 domain-containing protein</fullName>
    </recommendedName>
</protein>
<keyword evidence="3" id="KW-1185">Reference proteome</keyword>
<dbReference type="Pfam" id="PF11205">
    <property type="entry name" value="DUF2987"/>
    <property type="match status" value="1"/>
</dbReference>
<dbReference type="EMBL" id="MKEK01000001">
    <property type="protein sequence ID" value="OEY69766.1"/>
    <property type="molecule type" value="Genomic_DNA"/>
</dbReference>
<gene>
    <name evidence="2" type="ORF">BI198_09460</name>
</gene>
<keyword evidence="1" id="KW-0732">Signal</keyword>
<dbReference type="AlphaFoldDB" id="A0A1E7Q6J5"/>
<reference evidence="3" key="1">
    <citation type="submission" date="2016-09" db="EMBL/GenBank/DDBJ databases">
        <authorList>
            <person name="Wan X."/>
            <person name="Hou S."/>
        </authorList>
    </citation>
    <scope>NUCLEOTIDE SEQUENCE [LARGE SCALE GENOMIC DNA]</scope>
    <source>
        <strain evidence="3">KH87</strain>
    </source>
</reference>
<dbReference type="RefSeq" id="WP_070049336.1">
    <property type="nucleotide sequence ID" value="NZ_CBCSDO010000004.1"/>
</dbReference>
<evidence type="ECO:0000313" key="3">
    <source>
        <dbReference type="Proteomes" id="UP000242258"/>
    </source>
</evidence>
<organism evidence="2 3">
    <name type="scientific">Rheinheimera salexigens</name>
    <dbReference type="NCBI Taxonomy" id="1628148"/>
    <lineage>
        <taxon>Bacteria</taxon>
        <taxon>Pseudomonadati</taxon>
        <taxon>Pseudomonadota</taxon>
        <taxon>Gammaproteobacteria</taxon>
        <taxon>Chromatiales</taxon>
        <taxon>Chromatiaceae</taxon>
        <taxon>Rheinheimera</taxon>
    </lineage>
</organism>
<sequence length="217" mass="24909">MFKFFMLVLLFSVPAQATLMISYDSLYKKMKTLQKPEYSDLTLAFLLSNTQRNADCHYIDLRLTSDIHNMPLYLSANGEISLPFDEALKDSKARLILQQADNQARCELTLRLRSRMPLNATVKQQQLVHYQQQFSLVLADLAGSVSKRWLPEVQGVIIVFANNVTRLNSLSTDQQAVTKCQEQRCEIRLVDYNSALDLPWLLGEKPLYLLPLMAQKH</sequence>
<feature type="signal peptide" evidence="1">
    <location>
        <begin position="1"/>
        <end position="17"/>
    </location>
</feature>
<comment type="caution">
    <text evidence="2">The sequence shown here is derived from an EMBL/GenBank/DDBJ whole genome shotgun (WGS) entry which is preliminary data.</text>
</comment>
<evidence type="ECO:0000313" key="2">
    <source>
        <dbReference type="EMBL" id="OEY69766.1"/>
    </source>
</evidence>
<evidence type="ECO:0000256" key="1">
    <source>
        <dbReference type="SAM" id="SignalP"/>
    </source>
</evidence>
<evidence type="ECO:0008006" key="4">
    <source>
        <dbReference type="Google" id="ProtNLM"/>
    </source>
</evidence>
<accession>A0A1E7Q6J5</accession>
<dbReference type="InterPro" id="IPR021370">
    <property type="entry name" value="DUF2987"/>
</dbReference>
<proteinExistence type="predicted"/>
<dbReference type="OrthoDB" id="6402179at2"/>
<dbReference type="STRING" id="1628148.BI198_09460"/>
<dbReference type="Proteomes" id="UP000242258">
    <property type="component" value="Unassembled WGS sequence"/>
</dbReference>
<name>A0A1E7Q6J5_9GAMM</name>
<feature type="chain" id="PRO_5009200432" description="DUF2987 domain-containing protein" evidence="1">
    <location>
        <begin position="18"/>
        <end position="217"/>
    </location>
</feature>